<sequence length="592" mass="68685">MGVAPKSGTLKPRPYARLLSMLSDQLIKNNTVALTELAKNSYDADASWVQIRVGNMDNFERDGLSDKEKPFVEIEDDGDGMSFETIRDSWMNPASPDKYKRRLKRKIKTRKGRVLQGEKGIGRYAVFQIGKKVEIFTRQRADGNKGGDEIKLITDLSGYSEGLLEHKKLKHPAEPLYLDQIESRYFIRDDAQFIKPGTISIEGKRLSRKTHGTLIRISELNYKWTLTNVRRVREILSRLQSPFGKKDFDVSIVFESEEIPTFEDFDLLEVLDEALLQMTGDVGKMGICEYSLSRGTRKERKRLDLIEHLKQDAVPENREHFFDKGDNRPRKPQCGPFQFKFYVYDLETMTDPKLKSYIKEHRLYIYRDNIRVYPYGDPDNDWMKLDIYRGLVRASYYFSNDQLIGYVDISSERNPGLRDKTNREGLLEQGTAYEDLRLLTLSALNFLHTEYQTEKLKATKKAKRHKERKSELYLQTERVEQSIRSLDRHLKKAKDDKGRKLITRLTDEYVKERNIYRRQIEIVEDLAGVGIAVDATSHDLMLMMNRANERMKEIQAILRSGDPDLDRLRDKADALEGLITSISANLSGIQPL</sequence>
<reference evidence="1 2" key="1">
    <citation type="journal article" date="2015" name="Microbiome">
        <title>Genomic resolution of linkages in carbon, nitrogen, and sulfur cycling among widespread estuary sediment bacteria.</title>
        <authorList>
            <person name="Baker B.J."/>
            <person name="Lazar C.S."/>
            <person name="Teske A.P."/>
            <person name="Dick G.J."/>
        </authorList>
    </citation>
    <scope>NUCLEOTIDE SEQUENCE [LARGE SCALE GENOMIC DNA]</scope>
    <source>
        <strain evidence="1">DG_54_3</strain>
    </source>
</reference>
<dbReference type="Proteomes" id="UP000051861">
    <property type="component" value="Unassembled WGS sequence"/>
</dbReference>
<feature type="non-terminal residue" evidence="1">
    <location>
        <position position="592"/>
    </location>
</feature>
<dbReference type="Gene3D" id="3.30.565.10">
    <property type="entry name" value="Histidine kinase-like ATPase, C-terminal domain"/>
    <property type="match status" value="1"/>
</dbReference>
<dbReference type="InterPro" id="IPR036890">
    <property type="entry name" value="HATPase_C_sf"/>
</dbReference>
<accession>A0A0S7XLU4</accession>
<comment type="caution">
    <text evidence="1">The sequence shown here is derived from an EMBL/GenBank/DDBJ whole genome shotgun (WGS) entry which is preliminary data.</text>
</comment>
<evidence type="ECO:0008006" key="3">
    <source>
        <dbReference type="Google" id="ProtNLM"/>
    </source>
</evidence>
<evidence type="ECO:0000313" key="2">
    <source>
        <dbReference type="Proteomes" id="UP000051861"/>
    </source>
</evidence>
<gene>
    <name evidence="1" type="ORF">AMJ44_14510</name>
</gene>
<evidence type="ECO:0000313" key="1">
    <source>
        <dbReference type="EMBL" id="KPJ63416.1"/>
    </source>
</evidence>
<dbReference type="EMBL" id="LIZX01000236">
    <property type="protein sequence ID" value="KPJ63416.1"/>
    <property type="molecule type" value="Genomic_DNA"/>
</dbReference>
<dbReference type="SUPFAM" id="SSF55874">
    <property type="entry name" value="ATPase domain of HSP90 chaperone/DNA topoisomerase II/histidine kinase"/>
    <property type="match status" value="1"/>
</dbReference>
<proteinExistence type="predicted"/>
<protein>
    <recommendedName>
        <fullName evidence="3">Histidine kinase/HSP90-like ATPase domain-containing protein</fullName>
    </recommendedName>
</protein>
<dbReference type="AlphaFoldDB" id="A0A0S7XLU4"/>
<organism evidence="1 2">
    <name type="scientific">candidate division WOR-1 bacterium DG_54_3</name>
    <dbReference type="NCBI Taxonomy" id="1703775"/>
    <lineage>
        <taxon>Bacteria</taxon>
        <taxon>Bacillati</taxon>
        <taxon>Saganbacteria</taxon>
    </lineage>
</organism>
<dbReference type="Pfam" id="PF13589">
    <property type="entry name" value="HATPase_c_3"/>
    <property type="match status" value="1"/>
</dbReference>
<name>A0A0S7XLU4_UNCSA</name>